<evidence type="ECO:0000256" key="1">
    <source>
        <dbReference type="SAM" id="Phobius"/>
    </source>
</evidence>
<keyword evidence="1" id="KW-0812">Transmembrane</keyword>
<name>A0A7Y5ZX82_9CELL</name>
<dbReference type="Pfam" id="PF12389">
    <property type="entry name" value="Peptidase_M73"/>
    <property type="match status" value="1"/>
</dbReference>
<dbReference type="AlphaFoldDB" id="A0A7Y5ZX82"/>
<reference evidence="2 3" key="1">
    <citation type="submission" date="2020-05" db="EMBL/GenBank/DDBJ databases">
        <title>Genome Sequencing of Type Strains.</title>
        <authorList>
            <person name="Lemaire J.F."/>
            <person name="Inderbitzin P."/>
            <person name="Gregorio O.A."/>
            <person name="Collins S.B."/>
            <person name="Wespe N."/>
            <person name="Knight-Connoni V."/>
        </authorList>
    </citation>
    <scope>NUCLEOTIDE SEQUENCE [LARGE SCALE GENOMIC DNA]</scope>
    <source>
        <strain evidence="2 3">ATCC 25174</strain>
    </source>
</reference>
<organism evidence="2 3">
    <name type="scientific">Cellulomonas humilata</name>
    <dbReference type="NCBI Taxonomy" id="144055"/>
    <lineage>
        <taxon>Bacteria</taxon>
        <taxon>Bacillati</taxon>
        <taxon>Actinomycetota</taxon>
        <taxon>Actinomycetes</taxon>
        <taxon>Micrococcales</taxon>
        <taxon>Cellulomonadaceae</taxon>
        <taxon>Cellulomonas</taxon>
    </lineage>
</organism>
<evidence type="ECO:0000313" key="3">
    <source>
        <dbReference type="Proteomes" id="UP000565724"/>
    </source>
</evidence>
<dbReference type="InterPro" id="IPR022121">
    <property type="entry name" value="Peptidase_M73_camelysin"/>
</dbReference>
<gene>
    <name evidence="2" type="ORF">HP550_00525</name>
</gene>
<feature type="transmembrane region" description="Helical" evidence="1">
    <location>
        <begin position="25"/>
        <end position="48"/>
    </location>
</feature>
<comment type="caution">
    <text evidence="2">The sequence shown here is derived from an EMBL/GenBank/DDBJ whole genome shotgun (WGS) entry which is preliminary data.</text>
</comment>
<keyword evidence="1" id="KW-0472">Membrane</keyword>
<accession>A0A7Y5ZX82</accession>
<dbReference type="Proteomes" id="UP000565724">
    <property type="component" value="Unassembled WGS sequence"/>
</dbReference>
<dbReference type="RefSeq" id="WP_175345646.1">
    <property type="nucleotide sequence ID" value="NZ_JABMCI010000032.1"/>
</dbReference>
<keyword evidence="1" id="KW-1133">Transmembrane helix</keyword>
<dbReference type="EMBL" id="JABMCI010000032">
    <property type="protein sequence ID" value="NUU15734.1"/>
    <property type="molecule type" value="Genomic_DNA"/>
</dbReference>
<sequence length="234" mass="24288">MMDDLLQEMIDPAPVHHDAPRRRRLWTTVAIVGLAAIGATTLTTSAIFTDNDAASASISTGTVDLALGQPTTFAFDSVNLAPGDSTYAPIEVRSDGSLALRYSISYSASVTPSGIAGPTLAPAPTVGDLRDVLELSVFEVADAAGCSATTIGTATAVALHPDVATNSWPTLTAPLVGSSTQGDQPGDRELEVDTPSEWLCFKVDLPLLLADNSYQATGATLDLTFNAEQVVNNP</sequence>
<evidence type="ECO:0000313" key="2">
    <source>
        <dbReference type="EMBL" id="NUU15734.1"/>
    </source>
</evidence>
<keyword evidence="3" id="KW-1185">Reference proteome</keyword>
<protein>
    <submittedName>
        <fullName evidence="2">Uncharacterized protein</fullName>
    </submittedName>
</protein>
<proteinExistence type="predicted"/>